<dbReference type="Gene3D" id="1.20.120.550">
    <property type="entry name" value="Membrane associated eicosanoid/glutathione metabolism-like domain"/>
    <property type="match status" value="1"/>
</dbReference>
<feature type="transmembrane region" description="Helical" evidence="5">
    <location>
        <begin position="140"/>
        <end position="156"/>
    </location>
</feature>
<keyword evidence="2 5" id="KW-0812">Transmembrane</keyword>
<proteinExistence type="predicted"/>
<dbReference type="PANTHER" id="PTHR35371:SF1">
    <property type="entry name" value="BLR7753 PROTEIN"/>
    <property type="match status" value="1"/>
</dbReference>
<organism evidence="6 7">
    <name type="scientific">Diaporthe australafricana</name>
    <dbReference type="NCBI Taxonomy" id="127596"/>
    <lineage>
        <taxon>Eukaryota</taxon>
        <taxon>Fungi</taxon>
        <taxon>Dikarya</taxon>
        <taxon>Ascomycota</taxon>
        <taxon>Pezizomycotina</taxon>
        <taxon>Sordariomycetes</taxon>
        <taxon>Sordariomycetidae</taxon>
        <taxon>Diaporthales</taxon>
        <taxon>Diaporthaceae</taxon>
        <taxon>Diaporthe</taxon>
    </lineage>
</organism>
<evidence type="ECO:0000256" key="1">
    <source>
        <dbReference type="ARBA" id="ARBA00004370"/>
    </source>
</evidence>
<dbReference type="Proteomes" id="UP001583177">
    <property type="component" value="Unassembled WGS sequence"/>
</dbReference>
<dbReference type="EMBL" id="JAWRVE010000081">
    <property type="protein sequence ID" value="KAL1862460.1"/>
    <property type="molecule type" value="Genomic_DNA"/>
</dbReference>
<keyword evidence="7" id="KW-1185">Reference proteome</keyword>
<keyword evidence="4 5" id="KW-0472">Membrane</keyword>
<feature type="transmembrane region" description="Helical" evidence="5">
    <location>
        <begin position="109"/>
        <end position="128"/>
    </location>
</feature>
<evidence type="ECO:0000256" key="5">
    <source>
        <dbReference type="SAM" id="Phobius"/>
    </source>
</evidence>
<name>A0ABR3WHY9_9PEZI</name>
<dbReference type="InterPro" id="IPR023352">
    <property type="entry name" value="MAPEG-like_dom_sf"/>
</dbReference>
<gene>
    <name evidence="6" type="ORF">Daus18300_008557</name>
</gene>
<reference evidence="6 7" key="1">
    <citation type="journal article" date="2024" name="IMA Fungus">
        <title>IMA Genome - F19 : A genome assembly and annotation guide to empower mycologists, including annotated draft genome sequences of Ceratocystis pirilliformis, Diaporthe australafricana, Fusarium ophioides, Paecilomyces lecythidis, and Sporothrix stenoceras.</title>
        <authorList>
            <person name="Aylward J."/>
            <person name="Wilson A.M."/>
            <person name="Visagie C.M."/>
            <person name="Spraker J."/>
            <person name="Barnes I."/>
            <person name="Buitendag C."/>
            <person name="Ceriani C."/>
            <person name="Del Mar Angel L."/>
            <person name="du Plessis D."/>
            <person name="Fuchs T."/>
            <person name="Gasser K."/>
            <person name="Kramer D."/>
            <person name="Li W."/>
            <person name="Munsamy K."/>
            <person name="Piso A."/>
            <person name="Price J.L."/>
            <person name="Sonnekus B."/>
            <person name="Thomas C."/>
            <person name="van der Nest A."/>
            <person name="van Dijk A."/>
            <person name="van Heerden A."/>
            <person name="van Vuuren N."/>
            <person name="Yilmaz N."/>
            <person name="Duong T.A."/>
            <person name="van der Merwe N.A."/>
            <person name="Wingfield M.J."/>
            <person name="Wingfield B.D."/>
        </authorList>
    </citation>
    <scope>NUCLEOTIDE SEQUENCE [LARGE SCALE GENOMIC DNA]</scope>
    <source>
        <strain evidence="6 7">CMW 18300</strain>
    </source>
</reference>
<dbReference type="Pfam" id="PF01124">
    <property type="entry name" value="MAPEG"/>
    <property type="match status" value="1"/>
</dbReference>
<evidence type="ECO:0000313" key="6">
    <source>
        <dbReference type="EMBL" id="KAL1862460.1"/>
    </source>
</evidence>
<dbReference type="PANTHER" id="PTHR35371">
    <property type="entry name" value="INNER MEMBRANE PROTEIN"/>
    <property type="match status" value="1"/>
</dbReference>
<evidence type="ECO:0000313" key="7">
    <source>
        <dbReference type="Proteomes" id="UP001583177"/>
    </source>
</evidence>
<evidence type="ECO:0000256" key="3">
    <source>
        <dbReference type="ARBA" id="ARBA00022989"/>
    </source>
</evidence>
<sequence length="162" mass="17404">MSNQEILCMVQTLSEHLRISGRLRVPAAFALALVPHTYAIIASGKNFDVANPRKTVDTCNKDTTLDKKTAQRIQRAEAAMANGLETVGLYSAGIVAAAATGVPAETLNYLSVAYLASRVGYIAVYVWLQENRKLAPLRSLCWNASIGIIATLWIKAGNKAAA</sequence>
<comment type="caution">
    <text evidence="6">The sequence shown here is derived from an EMBL/GenBank/DDBJ whole genome shotgun (WGS) entry which is preliminary data.</text>
</comment>
<accession>A0ABR3WHY9</accession>
<dbReference type="InterPro" id="IPR001129">
    <property type="entry name" value="Membr-assoc_MAPEG"/>
</dbReference>
<comment type="subcellular location">
    <subcellularLocation>
        <location evidence="1">Membrane</location>
    </subcellularLocation>
</comment>
<keyword evidence="3 5" id="KW-1133">Transmembrane helix</keyword>
<evidence type="ECO:0000256" key="4">
    <source>
        <dbReference type="ARBA" id="ARBA00023136"/>
    </source>
</evidence>
<dbReference type="SUPFAM" id="SSF161084">
    <property type="entry name" value="MAPEG domain-like"/>
    <property type="match status" value="1"/>
</dbReference>
<evidence type="ECO:0000256" key="2">
    <source>
        <dbReference type="ARBA" id="ARBA00022692"/>
    </source>
</evidence>
<protein>
    <submittedName>
        <fullName evidence="6">Uncharacterized protein</fullName>
    </submittedName>
</protein>